<sequence length="55" mass="6525">LFPMVLMFFLVTHVRNCEDESLILYDLHRITFLLCCDMVYNHGMFINSSLRAVEI</sequence>
<organism evidence="2 3">
    <name type="scientific">Trichinella nelsoni</name>
    <dbReference type="NCBI Taxonomy" id="6336"/>
    <lineage>
        <taxon>Eukaryota</taxon>
        <taxon>Metazoa</taxon>
        <taxon>Ecdysozoa</taxon>
        <taxon>Nematoda</taxon>
        <taxon>Enoplea</taxon>
        <taxon>Dorylaimia</taxon>
        <taxon>Trichinellida</taxon>
        <taxon>Trichinellidae</taxon>
        <taxon>Trichinella</taxon>
    </lineage>
</organism>
<dbReference type="EMBL" id="JYDL01000626">
    <property type="protein sequence ID" value="KRX12215.1"/>
    <property type="molecule type" value="Genomic_DNA"/>
</dbReference>
<accession>A0A0V0RCH5</accession>
<feature type="non-terminal residue" evidence="2">
    <location>
        <position position="55"/>
    </location>
</feature>
<reference evidence="2 3" key="1">
    <citation type="submission" date="2015-01" db="EMBL/GenBank/DDBJ databases">
        <title>Evolution of Trichinella species and genotypes.</title>
        <authorList>
            <person name="Korhonen P.K."/>
            <person name="Edoardo P."/>
            <person name="Giuseppe L.R."/>
            <person name="Gasser R.B."/>
        </authorList>
    </citation>
    <scope>NUCLEOTIDE SEQUENCE [LARGE SCALE GENOMIC DNA]</scope>
    <source>
        <strain evidence="2">ISS37</strain>
    </source>
</reference>
<evidence type="ECO:0000313" key="2">
    <source>
        <dbReference type="EMBL" id="KRX12215.1"/>
    </source>
</evidence>
<proteinExistence type="predicted"/>
<comment type="caution">
    <text evidence="2">The sequence shown here is derived from an EMBL/GenBank/DDBJ whole genome shotgun (WGS) entry which is preliminary data.</text>
</comment>
<dbReference type="AlphaFoldDB" id="A0A0V0RCH5"/>
<feature type="signal peptide" evidence="1">
    <location>
        <begin position="1"/>
        <end position="19"/>
    </location>
</feature>
<protein>
    <submittedName>
        <fullName evidence="2">Uncharacterized protein</fullName>
    </submittedName>
</protein>
<name>A0A0V0RCH5_9BILA</name>
<feature type="non-terminal residue" evidence="2">
    <location>
        <position position="1"/>
    </location>
</feature>
<evidence type="ECO:0000313" key="3">
    <source>
        <dbReference type="Proteomes" id="UP000054630"/>
    </source>
</evidence>
<feature type="chain" id="PRO_5006867740" evidence="1">
    <location>
        <begin position="20"/>
        <end position="55"/>
    </location>
</feature>
<dbReference type="Proteomes" id="UP000054630">
    <property type="component" value="Unassembled WGS sequence"/>
</dbReference>
<keyword evidence="3" id="KW-1185">Reference proteome</keyword>
<keyword evidence="1" id="KW-0732">Signal</keyword>
<gene>
    <name evidence="2" type="ORF">T07_7766</name>
</gene>
<evidence type="ECO:0000256" key="1">
    <source>
        <dbReference type="SAM" id="SignalP"/>
    </source>
</evidence>